<evidence type="ECO:0000313" key="3">
    <source>
        <dbReference type="RefSeq" id="XP_021852002.2"/>
    </source>
</evidence>
<evidence type="ECO:0000313" key="2">
    <source>
        <dbReference type="Proteomes" id="UP000813463"/>
    </source>
</evidence>
<dbReference type="Pfam" id="PF00646">
    <property type="entry name" value="F-box"/>
    <property type="match status" value="1"/>
</dbReference>
<keyword evidence="2" id="KW-1185">Reference proteome</keyword>
<dbReference type="InterPro" id="IPR036047">
    <property type="entry name" value="F-box-like_dom_sf"/>
</dbReference>
<dbReference type="SUPFAM" id="SSF81383">
    <property type="entry name" value="F-box domain"/>
    <property type="match status" value="1"/>
</dbReference>
<dbReference type="CDD" id="cd22160">
    <property type="entry name" value="F-box_AtFBL13-like"/>
    <property type="match status" value="1"/>
</dbReference>
<dbReference type="InterPro" id="IPR053781">
    <property type="entry name" value="F-box_AtFBL13-like"/>
</dbReference>
<dbReference type="InterPro" id="IPR006566">
    <property type="entry name" value="FBD"/>
</dbReference>
<reference evidence="3" key="2">
    <citation type="submission" date="2025-08" db="UniProtKB">
        <authorList>
            <consortium name="RefSeq"/>
        </authorList>
    </citation>
    <scope>IDENTIFICATION</scope>
    <source>
        <tissue evidence="3">Leaf</tissue>
    </source>
</reference>
<evidence type="ECO:0000259" key="1">
    <source>
        <dbReference type="PROSITE" id="PS50181"/>
    </source>
</evidence>
<feature type="domain" description="F-box" evidence="1">
    <location>
        <begin position="31"/>
        <end position="79"/>
    </location>
</feature>
<gene>
    <name evidence="3" type="primary">LOC110791560</name>
</gene>
<dbReference type="Proteomes" id="UP000813463">
    <property type="component" value="Chromosome 6"/>
</dbReference>
<sequence length="492" mass="56117">MEAGSSSLEDGYRSMTGKCKKRQILESKDKVDRLNLLPDSILVDILSLLPIESAVRTCALSRRWQYLWTQVTRLVFDYYGLPSRIRGLDWDDSFFAIVDHILQQLTSPKIHCFNIRFFYGRNKDDAFVSYVDSWFHDICARDTDHIQVDAQRSVYGDIDLLTLPTCILHSKSLGVLHLSGNFLINACDVKLPNLKKFHYSVQPFDSRLLTKLFKCCPLLEDVTLLGDLEESELCLASNLKKFAFTSDLLQGKLTINVSKLKELEIHVRSLSVVYFVKNSGALVSANVSLNSEFLTENDYLSHTEQLSQVISSVRYLCLNSATLRALNKVDYVLDNLIQLRIRLDDSIACWNDVLHILQCCSSLKVLVVFSLRGYYSMPQVINVGDDIPLCFSSQLTRVELHHLPGTAADLEFMKYILYNANALEVLSVELSVDAKRSDLRLWKEYVFCETLFLLPKLSICCEIQVSGKCLSSSSRDFQKKSKTLLCQIRRSY</sequence>
<proteinExistence type="predicted"/>
<dbReference type="Pfam" id="PF08387">
    <property type="entry name" value="FBD"/>
    <property type="match status" value="1"/>
</dbReference>
<dbReference type="Gene3D" id="1.20.1280.50">
    <property type="match status" value="1"/>
</dbReference>
<dbReference type="RefSeq" id="XP_021852002.2">
    <property type="nucleotide sequence ID" value="XM_021996310.2"/>
</dbReference>
<name>A0A9R0IMY2_SPIOL</name>
<dbReference type="PROSITE" id="PS50181">
    <property type="entry name" value="FBOX"/>
    <property type="match status" value="1"/>
</dbReference>
<dbReference type="PANTHER" id="PTHR31900">
    <property type="entry name" value="F-BOX/RNI SUPERFAMILY PROTEIN-RELATED"/>
    <property type="match status" value="1"/>
</dbReference>
<dbReference type="InterPro" id="IPR001810">
    <property type="entry name" value="F-box_dom"/>
</dbReference>
<dbReference type="AlphaFoldDB" id="A0A9R0IMY2"/>
<dbReference type="PANTHER" id="PTHR31900:SF31">
    <property type="entry name" value="F-BOX_LRR-REPEAT PROTEIN 13-LIKE"/>
    <property type="match status" value="1"/>
</dbReference>
<dbReference type="KEGG" id="soe:110791560"/>
<organism evidence="2 3">
    <name type="scientific">Spinacia oleracea</name>
    <name type="common">Spinach</name>
    <dbReference type="NCBI Taxonomy" id="3562"/>
    <lineage>
        <taxon>Eukaryota</taxon>
        <taxon>Viridiplantae</taxon>
        <taxon>Streptophyta</taxon>
        <taxon>Embryophyta</taxon>
        <taxon>Tracheophyta</taxon>
        <taxon>Spermatophyta</taxon>
        <taxon>Magnoliopsida</taxon>
        <taxon>eudicotyledons</taxon>
        <taxon>Gunneridae</taxon>
        <taxon>Pentapetalae</taxon>
        <taxon>Caryophyllales</taxon>
        <taxon>Chenopodiaceae</taxon>
        <taxon>Chenopodioideae</taxon>
        <taxon>Anserineae</taxon>
        <taxon>Spinacia</taxon>
    </lineage>
</organism>
<protein>
    <submittedName>
        <fullName evidence="3">F-box/LRR-repeat protein 13</fullName>
    </submittedName>
</protein>
<dbReference type="GeneID" id="110791560"/>
<reference evidence="2" key="1">
    <citation type="journal article" date="2021" name="Nat. Commun.">
        <title>Genomic analyses provide insights into spinach domestication and the genetic basis of agronomic traits.</title>
        <authorList>
            <person name="Cai X."/>
            <person name="Sun X."/>
            <person name="Xu C."/>
            <person name="Sun H."/>
            <person name="Wang X."/>
            <person name="Ge C."/>
            <person name="Zhang Z."/>
            <person name="Wang Q."/>
            <person name="Fei Z."/>
            <person name="Jiao C."/>
            <person name="Wang Q."/>
        </authorList>
    </citation>
    <scope>NUCLEOTIDE SEQUENCE [LARGE SCALE GENOMIC DNA]</scope>
    <source>
        <strain evidence="2">cv. Varoflay</strain>
    </source>
</reference>
<accession>A0A9R0IMY2</accession>
<dbReference type="SMART" id="SM00579">
    <property type="entry name" value="FBD"/>
    <property type="match status" value="1"/>
</dbReference>
<dbReference type="InterPro" id="IPR050232">
    <property type="entry name" value="FBL13/AtMIF1-like"/>
</dbReference>